<protein>
    <recommendedName>
        <fullName evidence="2">FecR protein domain-containing protein</fullName>
    </recommendedName>
</protein>
<evidence type="ECO:0000256" key="1">
    <source>
        <dbReference type="SAM" id="SignalP"/>
    </source>
</evidence>
<evidence type="ECO:0000259" key="2">
    <source>
        <dbReference type="Pfam" id="PF04773"/>
    </source>
</evidence>
<keyword evidence="4" id="KW-1185">Reference proteome</keyword>
<dbReference type="AlphaFoldDB" id="A0A8J7Z361"/>
<organism evidence="3 4">
    <name type="scientific">Myxacorys almedinensis A</name>
    <dbReference type="NCBI Taxonomy" id="2690445"/>
    <lineage>
        <taxon>Bacteria</taxon>
        <taxon>Bacillati</taxon>
        <taxon>Cyanobacteriota</taxon>
        <taxon>Cyanophyceae</taxon>
        <taxon>Leptolyngbyales</taxon>
        <taxon>Leptolyngbyaceae</taxon>
        <taxon>Myxacorys</taxon>
        <taxon>Myxacorys almedinensis</taxon>
    </lineage>
</organism>
<accession>A0A8J7Z361</accession>
<dbReference type="InterPro" id="IPR006860">
    <property type="entry name" value="FecR"/>
</dbReference>
<dbReference type="Proteomes" id="UP000646053">
    <property type="component" value="Unassembled WGS sequence"/>
</dbReference>
<reference evidence="3" key="1">
    <citation type="submission" date="2019-12" db="EMBL/GenBank/DDBJ databases">
        <title>High-Quality draft genome sequences of three cyanobacteria isolated from the limestone walls of the Old Cathedral of Coimbra.</title>
        <authorList>
            <person name="Tiago I."/>
            <person name="Soares F."/>
            <person name="Portugal A."/>
        </authorList>
    </citation>
    <scope>NUCLEOTIDE SEQUENCE</scope>
    <source>
        <strain evidence="3">A</strain>
    </source>
</reference>
<evidence type="ECO:0000313" key="3">
    <source>
        <dbReference type="EMBL" id="NDJ19154.1"/>
    </source>
</evidence>
<dbReference type="Pfam" id="PF04773">
    <property type="entry name" value="FecR"/>
    <property type="match status" value="1"/>
</dbReference>
<feature type="domain" description="FecR protein" evidence="2">
    <location>
        <begin position="70"/>
        <end position="172"/>
    </location>
</feature>
<dbReference type="EMBL" id="WVIE01000025">
    <property type="protein sequence ID" value="NDJ19154.1"/>
    <property type="molecule type" value="Genomic_DNA"/>
</dbReference>
<feature type="chain" id="PRO_5035258936" description="FecR protein domain-containing protein" evidence="1">
    <location>
        <begin position="27"/>
        <end position="283"/>
    </location>
</feature>
<comment type="caution">
    <text evidence="3">The sequence shown here is derived from an EMBL/GenBank/DDBJ whole genome shotgun (WGS) entry which is preliminary data.</text>
</comment>
<dbReference type="RefSeq" id="WP_162424680.1">
    <property type="nucleotide sequence ID" value="NZ_WVIE01000025.1"/>
</dbReference>
<dbReference type="PANTHER" id="PTHR38731">
    <property type="entry name" value="LIPL45-RELATED LIPOPROTEIN-RELATED"/>
    <property type="match status" value="1"/>
</dbReference>
<sequence length="283" mass="30618">MKRRILLGANAAVLSSMALFVSQSTAQQSSIRVRVNRWIGVQQVFGDVSYTAQNSVRPARVGDRLQNPGDSITTGKSASAALLVDTGIGTINVLEKTKLLLRELTKTPNDGHITRLDVVQGQVRLKLRRFTNRESQLELRTPAGLSSVRGTEFGVSVQPSGKTAVATLEGAVATAAQGVEVSVPAGFQNFTIPGEAPTNPVPLRDDPRLEYRFDKILADGGIRNVRLMGRVDPVNSVTVDGQPEPVDRNGFFRVLYLAPSFLKIKVVVTTPLGKTQTYELALQ</sequence>
<gene>
    <name evidence="3" type="ORF">GS601_17980</name>
</gene>
<keyword evidence="1" id="KW-0732">Signal</keyword>
<evidence type="ECO:0000313" key="4">
    <source>
        <dbReference type="Proteomes" id="UP000646053"/>
    </source>
</evidence>
<name>A0A8J7Z361_9CYAN</name>
<proteinExistence type="predicted"/>
<feature type="signal peptide" evidence="1">
    <location>
        <begin position="1"/>
        <end position="26"/>
    </location>
</feature>